<dbReference type="InterPro" id="IPR001394">
    <property type="entry name" value="Peptidase_C19_UCH"/>
</dbReference>
<accession>A0A8S3IQD1</accession>
<dbReference type="InterPro" id="IPR038765">
    <property type="entry name" value="Papain-like_cys_pep_sf"/>
</dbReference>
<evidence type="ECO:0000259" key="2">
    <source>
        <dbReference type="PROSITE" id="PS50235"/>
    </source>
</evidence>
<gene>
    <name evidence="3" type="ORF">SMN809_LOCUS76761</name>
</gene>
<dbReference type="GO" id="GO:0004843">
    <property type="term" value="F:cysteine-type deubiquitinase activity"/>
    <property type="evidence" value="ECO:0007669"/>
    <property type="project" value="InterPro"/>
</dbReference>
<dbReference type="Pfam" id="PF00443">
    <property type="entry name" value="UCH"/>
    <property type="match status" value="1"/>
</dbReference>
<dbReference type="SUPFAM" id="SSF54001">
    <property type="entry name" value="Cysteine proteinases"/>
    <property type="match status" value="1"/>
</dbReference>
<evidence type="ECO:0000256" key="1">
    <source>
        <dbReference type="SAM" id="MobiDB-lite"/>
    </source>
</evidence>
<comment type="caution">
    <text evidence="3">The sequence shown here is derived from an EMBL/GenBank/DDBJ whole genome shotgun (WGS) entry which is preliminary data.</text>
</comment>
<evidence type="ECO:0000313" key="3">
    <source>
        <dbReference type="EMBL" id="CAF5205441.1"/>
    </source>
</evidence>
<dbReference type="PROSITE" id="PS50235">
    <property type="entry name" value="USP_3"/>
    <property type="match status" value="1"/>
</dbReference>
<dbReference type="InterPro" id="IPR028889">
    <property type="entry name" value="USP"/>
</dbReference>
<dbReference type="Gene3D" id="3.90.70.10">
    <property type="entry name" value="Cysteine proteinases"/>
    <property type="match status" value="1"/>
</dbReference>
<organism evidence="3 4">
    <name type="scientific">Rotaria magnacalcarata</name>
    <dbReference type="NCBI Taxonomy" id="392030"/>
    <lineage>
        <taxon>Eukaryota</taxon>
        <taxon>Metazoa</taxon>
        <taxon>Spiralia</taxon>
        <taxon>Gnathifera</taxon>
        <taxon>Rotifera</taxon>
        <taxon>Eurotatoria</taxon>
        <taxon>Bdelloidea</taxon>
        <taxon>Philodinida</taxon>
        <taxon>Philodinidae</taxon>
        <taxon>Rotaria</taxon>
    </lineage>
</organism>
<dbReference type="PROSITE" id="PS00972">
    <property type="entry name" value="USP_1"/>
    <property type="match status" value="1"/>
</dbReference>
<reference evidence="3" key="1">
    <citation type="submission" date="2021-02" db="EMBL/GenBank/DDBJ databases">
        <authorList>
            <person name="Nowell W R."/>
        </authorList>
    </citation>
    <scope>NUCLEOTIDE SEQUENCE</scope>
</reference>
<dbReference type="InterPro" id="IPR018200">
    <property type="entry name" value="USP_CS"/>
</dbReference>
<evidence type="ECO:0000313" key="4">
    <source>
        <dbReference type="Proteomes" id="UP000676336"/>
    </source>
</evidence>
<name>A0A8S3IQD1_9BILA</name>
<dbReference type="EMBL" id="CAJOBI010335657">
    <property type="protein sequence ID" value="CAF5205441.1"/>
    <property type="molecule type" value="Genomic_DNA"/>
</dbReference>
<dbReference type="GO" id="GO:0016579">
    <property type="term" value="P:protein deubiquitination"/>
    <property type="evidence" value="ECO:0007669"/>
    <property type="project" value="InterPro"/>
</dbReference>
<sequence length="86" mass="9599">MLEDLFVEDGGGGEFSHQVTTVKSAEKPPAPRNETKLCGLQNQGATCYLNVLIQTLLYTPAFRGMYSMMKRAARQQKLNGFLIEMN</sequence>
<feature type="region of interest" description="Disordered" evidence="1">
    <location>
        <begin position="1"/>
        <end position="34"/>
    </location>
</feature>
<proteinExistence type="predicted"/>
<dbReference type="AlphaFoldDB" id="A0A8S3IQD1"/>
<protein>
    <recommendedName>
        <fullName evidence="2">USP domain-containing protein</fullName>
    </recommendedName>
</protein>
<feature type="domain" description="USP" evidence="2">
    <location>
        <begin position="38"/>
        <end position="86"/>
    </location>
</feature>
<dbReference type="Proteomes" id="UP000676336">
    <property type="component" value="Unassembled WGS sequence"/>
</dbReference>